<dbReference type="GO" id="GO:0003676">
    <property type="term" value="F:nucleic acid binding"/>
    <property type="evidence" value="ECO:0007669"/>
    <property type="project" value="InterPro"/>
</dbReference>
<dbReference type="InterPro" id="IPR014001">
    <property type="entry name" value="Helicase_ATP-bd"/>
</dbReference>
<keyword evidence="5 8" id="KW-0067">ATP-binding</keyword>
<dbReference type="SMART" id="SM00487">
    <property type="entry name" value="DEXDc"/>
    <property type="match status" value="1"/>
</dbReference>
<dbReference type="PROSITE" id="PS51195">
    <property type="entry name" value="Q_MOTIF"/>
    <property type="match status" value="1"/>
</dbReference>
<proteinExistence type="inferred from homology"/>
<dbReference type="InterPro" id="IPR011545">
    <property type="entry name" value="DEAD/DEAH_box_helicase_dom"/>
</dbReference>
<keyword evidence="14" id="KW-1185">Reference proteome</keyword>
<name>A0A9P4MHW4_9PEZI</name>
<dbReference type="InterPro" id="IPR027417">
    <property type="entry name" value="P-loop_NTPase"/>
</dbReference>
<dbReference type="PROSITE" id="PS51192">
    <property type="entry name" value="HELICASE_ATP_BIND_1"/>
    <property type="match status" value="1"/>
</dbReference>
<reference evidence="13" key="1">
    <citation type="journal article" date="2020" name="Stud. Mycol.">
        <title>101 Dothideomycetes genomes: a test case for predicting lifestyles and emergence of pathogens.</title>
        <authorList>
            <person name="Haridas S."/>
            <person name="Albert R."/>
            <person name="Binder M."/>
            <person name="Bloem J."/>
            <person name="Labutti K."/>
            <person name="Salamov A."/>
            <person name="Andreopoulos B."/>
            <person name="Baker S."/>
            <person name="Barry K."/>
            <person name="Bills G."/>
            <person name="Bluhm B."/>
            <person name="Cannon C."/>
            <person name="Castanera R."/>
            <person name="Culley D."/>
            <person name="Daum C."/>
            <person name="Ezra D."/>
            <person name="Gonzalez J."/>
            <person name="Henrissat B."/>
            <person name="Kuo A."/>
            <person name="Liang C."/>
            <person name="Lipzen A."/>
            <person name="Lutzoni F."/>
            <person name="Magnuson J."/>
            <person name="Mondo S."/>
            <person name="Nolan M."/>
            <person name="Ohm R."/>
            <person name="Pangilinan J."/>
            <person name="Park H.-J."/>
            <person name="Ramirez L."/>
            <person name="Alfaro M."/>
            <person name="Sun H."/>
            <person name="Tritt A."/>
            <person name="Yoshinaga Y."/>
            <person name="Zwiers L.-H."/>
            <person name="Turgeon B."/>
            <person name="Goodwin S."/>
            <person name="Spatafora J."/>
            <person name="Crous P."/>
            <person name="Grigoriev I."/>
        </authorList>
    </citation>
    <scope>NUCLEOTIDE SEQUENCE</scope>
    <source>
        <strain evidence="13">CBS 260.36</strain>
    </source>
</reference>
<dbReference type="SUPFAM" id="SSF52540">
    <property type="entry name" value="P-loop containing nucleoside triphosphate hydrolases"/>
    <property type="match status" value="1"/>
</dbReference>
<dbReference type="PROSITE" id="PS00039">
    <property type="entry name" value="DEAD_ATP_HELICASE"/>
    <property type="match status" value="1"/>
</dbReference>
<comment type="similarity">
    <text evidence="8">Belongs to the DEAD box helicase family.</text>
</comment>
<evidence type="ECO:0000256" key="4">
    <source>
        <dbReference type="ARBA" id="ARBA00022806"/>
    </source>
</evidence>
<comment type="caution">
    <text evidence="13">The sequence shown here is derived from an EMBL/GenBank/DDBJ whole genome shotgun (WGS) entry which is preliminary data.</text>
</comment>
<feature type="region of interest" description="Disordered" evidence="9">
    <location>
        <begin position="493"/>
        <end position="563"/>
    </location>
</feature>
<evidence type="ECO:0000256" key="8">
    <source>
        <dbReference type="RuleBase" id="RU000492"/>
    </source>
</evidence>
<evidence type="ECO:0000256" key="5">
    <source>
        <dbReference type="ARBA" id="ARBA00022840"/>
    </source>
</evidence>
<dbReference type="Gene3D" id="3.40.50.300">
    <property type="entry name" value="P-loop containing nucleotide triphosphate hydrolases"/>
    <property type="match status" value="2"/>
</dbReference>
<evidence type="ECO:0000313" key="13">
    <source>
        <dbReference type="EMBL" id="KAF2150404.1"/>
    </source>
</evidence>
<dbReference type="PANTHER" id="PTHR47958">
    <property type="entry name" value="ATP-DEPENDENT RNA HELICASE DBP3"/>
    <property type="match status" value="1"/>
</dbReference>
<sequence>MATTTSNWGSGARLDYAHLETGRDAFSKLTLSTTEAQIIGEEDLDLERQLFASRGSGAGDSLAALELSVTVEGPEQIVPCARFKDSELHATVLSNIQKCGYEKPTAIQAYCIPAVLSGKDIVAVAQTGSGKTAAYLCPIVSKLMGKVDQIGGPRADVTATNYDPELHKVRAEPLVIIVCPTRELALQIYEETRRIAYRSKLRAACAYGGIPIKYNLQQLGKGCDILIGTPGRLIDMLERPNVISLARVRFTVIDEADEMLQDSEWEEALGKIMAGGDANEDADHRYLMFSATFPKEARKLARQYLQEDYVRIRVGRAGSSHRNVQQQIIWVDEDAKQTALADMLAATEPSLIIIFCNSVPGVERLDDFLFNKGYPTGFLHGRRSQFEREDTMRAFFLRKHPILITTGLTARGIDFAGVSLVVNYDLPSTEHGGIDEYIHRIGRTGRIGHVGKAVSFYNERNEGIGESLVNVLLETDQEVPDFLVQYKPDDGKAVFQDDSEEDDEAGVDNGGGGGWSGAATDNGWGAEASQTIEDVNASSDAHSGAGGGWNGVATNGTVEDGAW</sequence>
<dbReference type="AlphaFoldDB" id="A0A9P4MHW4"/>
<keyword evidence="4 8" id="KW-0347">Helicase</keyword>
<dbReference type="GO" id="GO:0003724">
    <property type="term" value="F:RNA helicase activity"/>
    <property type="evidence" value="ECO:0007669"/>
    <property type="project" value="UniProtKB-EC"/>
</dbReference>
<dbReference type="InterPro" id="IPR001650">
    <property type="entry name" value="Helicase_C-like"/>
</dbReference>
<dbReference type="EMBL" id="ML996089">
    <property type="protein sequence ID" value="KAF2150404.1"/>
    <property type="molecule type" value="Genomic_DNA"/>
</dbReference>
<dbReference type="GO" id="GO:0005524">
    <property type="term" value="F:ATP binding"/>
    <property type="evidence" value="ECO:0007669"/>
    <property type="project" value="UniProtKB-KW"/>
</dbReference>
<feature type="domain" description="DEAD-box RNA helicase Q" evidence="12">
    <location>
        <begin position="81"/>
        <end position="109"/>
    </location>
</feature>
<dbReference type="CDD" id="cd18787">
    <property type="entry name" value="SF2_C_DEAD"/>
    <property type="match status" value="1"/>
</dbReference>
<dbReference type="SMART" id="SM00490">
    <property type="entry name" value="HELICc"/>
    <property type="match status" value="1"/>
</dbReference>
<feature type="domain" description="Helicase C-terminal" evidence="11">
    <location>
        <begin position="323"/>
        <end position="487"/>
    </location>
</feature>
<comment type="catalytic activity">
    <reaction evidence="6">
        <text>ATP + H2O = ADP + phosphate + H(+)</text>
        <dbReference type="Rhea" id="RHEA:13065"/>
        <dbReference type="ChEBI" id="CHEBI:15377"/>
        <dbReference type="ChEBI" id="CHEBI:15378"/>
        <dbReference type="ChEBI" id="CHEBI:30616"/>
        <dbReference type="ChEBI" id="CHEBI:43474"/>
        <dbReference type="ChEBI" id="CHEBI:456216"/>
        <dbReference type="EC" id="3.6.4.13"/>
    </reaction>
</comment>
<dbReference type="OrthoDB" id="196131at2759"/>
<dbReference type="Pfam" id="PF00271">
    <property type="entry name" value="Helicase_C"/>
    <property type="match status" value="1"/>
</dbReference>
<feature type="domain" description="Helicase ATP-binding" evidence="10">
    <location>
        <begin position="112"/>
        <end position="311"/>
    </location>
</feature>
<dbReference type="Pfam" id="PF00270">
    <property type="entry name" value="DEAD"/>
    <property type="match status" value="1"/>
</dbReference>
<evidence type="ECO:0000256" key="2">
    <source>
        <dbReference type="ARBA" id="ARBA00022741"/>
    </source>
</evidence>
<evidence type="ECO:0000256" key="9">
    <source>
        <dbReference type="SAM" id="MobiDB-lite"/>
    </source>
</evidence>
<organism evidence="13 14">
    <name type="scientific">Myriangium duriaei CBS 260.36</name>
    <dbReference type="NCBI Taxonomy" id="1168546"/>
    <lineage>
        <taxon>Eukaryota</taxon>
        <taxon>Fungi</taxon>
        <taxon>Dikarya</taxon>
        <taxon>Ascomycota</taxon>
        <taxon>Pezizomycotina</taxon>
        <taxon>Dothideomycetes</taxon>
        <taxon>Dothideomycetidae</taxon>
        <taxon>Myriangiales</taxon>
        <taxon>Myriangiaceae</taxon>
        <taxon>Myriangium</taxon>
    </lineage>
</organism>
<protein>
    <recommendedName>
        <fullName evidence="1">RNA helicase</fullName>
        <ecNumber evidence="1">3.6.4.13</ecNumber>
    </recommendedName>
</protein>
<feature type="short sequence motif" description="Q motif" evidence="7">
    <location>
        <begin position="81"/>
        <end position="109"/>
    </location>
</feature>
<keyword evidence="2 8" id="KW-0547">Nucleotide-binding</keyword>
<gene>
    <name evidence="13" type="ORF">K461DRAFT_244114</name>
</gene>
<dbReference type="InterPro" id="IPR014014">
    <property type="entry name" value="RNA_helicase_DEAD_Q_motif"/>
</dbReference>
<accession>A0A9P4MHW4</accession>
<dbReference type="GO" id="GO:0016787">
    <property type="term" value="F:hydrolase activity"/>
    <property type="evidence" value="ECO:0007669"/>
    <property type="project" value="UniProtKB-KW"/>
</dbReference>
<evidence type="ECO:0000259" key="12">
    <source>
        <dbReference type="PROSITE" id="PS51195"/>
    </source>
</evidence>
<evidence type="ECO:0000313" key="14">
    <source>
        <dbReference type="Proteomes" id="UP000799439"/>
    </source>
</evidence>
<evidence type="ECO:0000256" key="3">
    <source>
        <dbReference type="ARBA" id="ARBA00022801"/>
    </source>
</evidence>
<evidence type="ECO:0000256" key="6">
    <source>
        <dbReference type="ARBA" id="ARBA00047984"/>
    </source>
</evidence>
<evidence type="ECO:0000256" key="1">
    <source>
        <dbReference type="ARBA" id="ARBA00012552"/>
    </source>
</evidence>
<dbReference type="PROSITE" id="PS51194">
    <property type="entry name" value="HELICASE_CTER"/>
    <property type="match status" value="1"/>
</dbReference>
<keyword evidence="3 8" id="KW-0378">Hydrolase</keyword>
<evidence type="ECO:0000259" key="11">
    <source>
        <dbReference type="PROSITE" id="PS51194"/>
    </source>
</evidence>
<dbReference type="EC" id="3.6.4.13" evidence="1"/>
<dbReference type="InterPro" id="IPR000629">
    <property type="entry name" value="RNA-helicase_DEAD-box_CS"/>
</dbReference>
<feature type="compositionally biased region" description="Acidic residues" evidence="9">
    <location>
        <begin position="497"/>
        <end position="506"/>
    </location>
</feature>
<evidence type="ECO:0000259" key="10">
    <source>
        <dbReference type="PROSITE" id="PS51192"/>
    </source>
</evidence>
<dbReference type="Proteomes" id="UP000799439">
    <property type="component" value="Unassembled WGS sequence"/>
</dbReference>
<evidence type="ECO:0000256" key="7">
    <source>
        <dbReference type="PROSITE-ProRule" id="PRU00552"/>
    </source>
</evidence>